<reference evidence="2 3" key="1">
    <citation type="journal article" date="2006" name="J. Bacteriol.">
        <title>Comparison of the genome sequence of the poultry pathogen Bordetella avium with those of B. bronchiseptica, B. pertussis, and B. parapertussis reveals extensive diversity in surface structures associated with host interaction.</title>
        <authorList>
            <person name="Sebaihia M."/>
            <person name="Preston A."/>
            <person name="Maskell D.J."/>
            <person name="Kuzmiak H."/>
            <person name="Connell T.D."/>
            <person name="King N.D."/>
            <person name="Orndorff P.E."/>
            <person name="Miyamoto D.M."/>
            <person name="Thomson N.R."/>
            <person name="Harris D."/>
            <person name="Goble A."/>
            <person name="Lord A."/>
            <person name="Murphy L."/>
            <person name="Quail M.A."/>
            <person name="Rutter S."/>
            <person name="Squares R."/>
            <person name="Squares S."/>
            <person name="Woodward J."/>
            <person name="Parkhill J."/>
            <person name="Temple L.M."/>
        </authorList>
    </citation>
    <scope>NUCLEOTIDE SEQUENCE [LARGE SCALE GENOMIC DNA]</scope>
    <source>
        <strain evidence="2 3">197N</strain>
    </source>
</reference>
<feature type="chain" id="PRO_5004211817" evidence="1">
    <location>
        <begin position="22"/>
        <end position="254"/>
    </location>
</feature>
<evidence type="ECO:0000256" key="1">
    <source>
        <dbReference type="SAM" id="SignalP"/>
    </source>
</evidence>
<dbReference type="EMBL" id="AM167904">
    <property type="protein sequence ID" value="CAJ50390.1"/>
    <property type="molecule type" value="Genomic_DNA"/>
</dbReference>
<protein>
    <submittedName>
        <fullName evidence="2">Lipoprotein</fullName>
    </submittedName>
</protein>
<dbReference type="KEGG" id="bav:BAV2779"/>
<sequence length="254" mass="27895">VFPNKLALAAFACAMALTGCMGNMKVQPMVSDPEAYSAATFTRAALPASTQAMIKPAGSEPFPFKRIAFKAVGWSEDKPELKVGQETTYINDQNDGTLRLIRRTSLNGLTASQIFDLQYHGLASLASQNADPARSFAYPPSFARAPKSWSSLAQVVENTEYRFEAREGTKDPFDMGTPWSRICVTGKAYEAREVLAELPGKAIEMVCTDSNQNGVTLREVKYAWVSDLGLPLARTVKTTRSSVRYEYQGVKIDQ</sequence>
<dbReference type="eggNOG" id="ENOG5031DKV">
    <property type="taxonomic scope" value="Bacteria"/>
</dbReference>
<gene>
    <name evidence="2" type="ordered locus">BAV2779</name>
</gene>
<evidence type="ECO:0000313" key="3">
    <source>
        <dbReference type="Proteomes" id="UP000001977"/>
    </source>
</evidence>
<organism evidence="2 3">
    <name type="scientific">Bordetella avium (strain 197N)</name>
    <dbReference type="NCBI Taxonomy" id="360910"/>
    <lineage>
        <taxon>Bacteria</taxon>
        <taxon>Pseudomonadati</taxon>
        <taxon>Pseudomonadota</taxon>
        <taxon>Betaproteobacteria</taxon>
        <taxon>Burkholderiales</taxon>
        <taxon>Alcaligenaceae</taxon>
        <taxon>Bordetella</taxon>
    </lineage>
</organism>
<feature type="signal peptide" evidence="1">
    <location>
        <begin position="1"/>
        <end position="21"/>
    </location>
</feature>
<keyword evidence="3" id="KW-1185">Reference proteome</keyword>
<dbReference type="AlphaFoldDB" id="Q2KVY4"/>
<dbReference type="HOGENOM" id="CLU_1096205_0_0_4"/>
<dbReference type="Proteomes" id="UP000001977">
    <property type="component" value="Chromosome"/>
</dbReference>
<proteinExistence type="predicted"/>
<evidence type="ECO:0000313" key="2">
    <source>
        <dbReference type="EMBL" id="CAJ50390.1"/>
    </source>
</evidence>
<keyword evidence="1" id="KW-0732">Signal</keyword>
<accession>Q2KVY4</accession>
<feature type="non-terminal residue" evidence="2">
    <location>
        <position position="1"/>
    </location>
</feature>
<name>Q2KVY4_BORA1</name>
<keyword evidence="2" id="KW-0449">Lipoprotein</keyword>